<dbReference type="InterPro" id="IPR042099">
    <property type="entry name" value="ANL_N_sf"/>
</dbReference>
<dbReference type="AlphaFoldDB" id="A0AAD3RNQ7"/>
<dbReference type="EMBL" id="BSEH01000021">
    <property type="protein sequence ID" value="GLJ56396.1"/>
    <property type="molecule type" value="Genomic_DNA"/>
</dbReference>
<organism evidence="1 2">
    <name type="scientific">Cryptomeria japonica</name>
    <name type="common">Japanese cedar</name>
    <name type="synonym">Cupressus japonica</name>
    <dbReference type="NCBI Taxonomy" id="3369"/>
    <lineage>
        <taxon>Eukaryota</taxon>
        <taxon>Viridiplantae</taxon>
        <taxon>Streptophyta</taxon>
        <taxon>Embryophyta</taxon>
        <taxon>Tracheophyta</taxon>
        <taxon>Spermatophyta</taxon>
        <taxon>Pinopsida</taxon>
        <taxon>Pinidae</taxon>
        <taxon>Conifers II</taxon>
        <taxon>Cupressales</taxon>
        <taxon>Cupressaceae</taxon>
        <taxon>Cryptomeria</taxon>
    </lineage>
</organism>
<protein>
    <submittedName>
        <fullName evidence="1">Uncharacterized protein</fullName>
    </submittedName>
</protein>
<dbReference type="InterPro" id="IPR045851">
    <property type="entry name" value="AMP-bd_C_sf"/>
</dbReference>
<dbReference type="Gene3D" id="3.30.300.30">
    <property type="match status" value="1"/>
</dbReference>
<accession>A0AAD3RNQ7</accession>
<dbReference type="Gene3D" id="3.40.50.12780">
    <property type="entry name" value="N-terminal domain of ligase-like"/>
    <property type="match status" value="1"/>
</dbReference>
<dbReference type="GO" id="GO:0031956">
    <property type="term" value="F:medium-chain fatty acid-CoA ligase activity"/>
    <property type="evidence" value="ECO:0007669"/>
    <property type="project" value="TreeGrafter"/>
</dbReference>
<dbReference type="GO" id="GO:0006631">
    <property type="term" value="P:fatty acid metabolic process"/>
    <property type="evidence" value="ECO:0007669"/>
    <property type="project" value="TreeGrafter"/>
</dbReference>
<dbReference type="PANTHER" id="PTHR43201">
    <property type="entry name" value="ACYL-COA SYNTHETASE"/>
    <property type="match status" value="1"/>
</dbReference>
<proteinExistence type="predicted"/>
<dbReference type="SUPFAM" id="SSF56801">
    <property type="entry name" value="Acetyl-CoA synthetase-like"/>
    <property type="match status" value="1"/>
</dbReference>
<dbReference type="Proteomes" id="UP001234787">
    <property type="component" value="Unassembled WGS sequence"/>
</dbReference>
<keyword evidence="2" id="KW-1185">Reference proteome</keyword>
<dbReference type="PANTHER" id="PTHR43201:SF31">
    <property type="entry name" value="LOW QUALITY PROTEIN: OXALATE--COA LIGASE-LIKE"/>
    <property type="match status" value="1"/>
</dbReference>
<gene>
    <name evidence="1" type="ORF">SUGI_1222550</name>
</gene>
<reference evidence="1" key="1">
    <citation type="submission" date="2022-12" db="EMBL/GenBank/DDBJ databases">
        <title>Chromosome-Level Genome Assembly of Japanese Cedar (Cryptomeriajaponica D. Don).</title>
        <authorList>
            <person name="Fujino T."/>
            <person name="Yamaguchi K."/>
            <person name="Yokoyama T."/>
            <person name="Hamanaka T."/>
            <person name="Harazono Y."/>
            <person name="Kamada H."/>
            <person name="Kobayashi W."/>
            <person name="Ujino-Ihara T."/>
            <person name="Uchiyama K."/>
            <person name="Matsumoto A."/>
            <person name="Izuno A."/>
            <person name="Tsumura Y."/>
            <person name="Toyoda A."/>
            <person name="Shigenobu S."/>
            <person name="Moriguchi Y."/>
            <person name="Ueno S."/>
            <person name="Kasahara M."/>
        </authorList>
    </citation>
    <scope>NUCLEOTIDE SEQUENCE</scope>
</reference>
<evidence type="ECO:0000313" key="2">
    <source>
        <dbReference type="Proteomes" id="UP001234787"/>
    </source>
</evidence>
<evidence type="ECO:0000313" key="1">
    <source>
        <dbReference type="EMBL" id="GLJ56396.1"/>
    </source>
</evidence>
<sequence>MILIGKRSPLEGSLGPETTSGKVCICGLTIIKEYQNNSEANKTTFPLGWFTTNNIGYLDKDGYLFLIGRIKESIHIRGEKISPSEVDAVLLSLLAVVQAMAFGILNEQYDEEMNVAMVLQEKMMVLLMKII</sequence>
<name>A0AAD3RNQ7_CRYJA</name>
<comment type="caution">
    <text evidence="1">The sequence shown here is derived from an EMBL/GenBank/DDBJ whole genome shotgun (WGS) entry which is preliminary data.</text>
</comment>